<dbReference type="Proteomes" id="UP000237000">
    <property type="component" value="Unassembled WGS sequence"/>
</dbReference>
<protein>
    <recommendedName>
        <fullName evidence="3">DUF4283 domain-containing protein</fullName>
    </recommendedName>
</protein>
<proteinExistence type="predicted"/>
<dbReference type="EMBL" id="JXTC01000324">
    <property type="protein sequence ID" value="PON65007.1"/>
    <property type="molecule type" value="Genomic_DNA"/>
</dbReference>
<sequence>MAMDSDEISKLCSNPNLDEANGPIGNKSASREDLEGAMNVAWRVPYKVKVEQIGTNIIFKFYFGNIEDHQYVWIGGPWVFDKQLISLVKPVEIGNIDRIDFSRLSIWIRTHNASVTSMNVICASFWVTIIGILKKVEVKVANMRVRVRIVVNESLQGELGSSWLT</sequence>
<comment type="caution">
    <text evidence="1">The sequence shown here is derived from an EMBL/GenBank/DDBJ whole genome shotgun (WGS) entry which is preliminary data.</text>
</comment>
<reference evidence="2" key="1">
    <citation type="submission" date="2016-06" db="EMBL/GenBank/DDBJ databases">
        <title>Parallel loss of symbiosis genes in relatives of nitrogen-fixing non-legume Parasponia.</title>
        <authorList>
            <person name="Van Velzen R."/>
            <person name="Holmer R."/>
            <person name="Bu F."/>
            <person name="Rutten L."/>
            <person name="Van Zeijl A."/>
            <person name="Liu W."/>
            <person name="Santuari L."/>
            <person name="Cao Q."/>
            <person name="Sharma T."/>
            <person name="Shen D."/>
            <person name="Roswanjaya Y."/>
            <person name="Wardhani T."/>
            <person name="Kalhor M.S."/>
            <person name="Jansen J."/>
            <person name="Van den Hoogen J."/>
            <person name="Gungor B."/>
            <person name="Hartog M."/>
            <person name="Hontelez J."/>
            <person name="Verver J."/>
            <person name="Yang W.-C."/>
            <person name="Schijlen E."/>
            <person name="Repin R."/>
            <person name="Schilthuizen M."/>
            <person name="Schranz E."/>
            <person name="Heidstra R."/>
            <person name="Miyata K."/>
            <person name="Fedorova E."/>
            <person name="Kohlen W."/>
            <person name="Bisseling T."/>
            <person name="Smit S."/>
            <person name="Geurts R."/>
        </authorList>
    </citation>
    <scope>NUCLEOTIDE SEQUENCE [LARGE SCALE GENOMIC DNA]</scope>
    <source>
        <strain evidence="2">cv. RG33-2</strain>
    </source>
</reference>
<name>A0A2P5CVC6_TREOI</name>
<dbReference type="AlphaFoldDB" id="A0A2P5CVC6"/>
<accession>A0A2P5CVC6</accession>
<keyword evidence="2" id="KW-1185">Reference proteome</keyword>
<dbReference type="FunCoup" id="A0A2P5CVC6">
    <property type="interactions" value="3"/>
</dbReference>
<dbReference type="InParanoid" id="A0A2P5CVC6"/>
<gene>
    <name evidence="1" type="ORF">TorRG33x02_272070</name>
</gene>
<evidence type="ECO:0000313" key="2">
    <source>
        <dbReference type="Proteomes" id="UP000237000"/>
    </source>
</evidence>
<dbReference type="OrthoDB" id="1297835at2759"/>
<evidence type="ECO:0008006" key="3">
    <source>
        <dbReference type="Google" id="ProtNLM"/>
    </source>
</evidence>
<organism evidence="1 2">
    <name type="scientific">Trema orientale</name>
    <name type="common">Charcoal tree</name>
    <name type="synonym">Celtis orientalis</name>
    <dbReference type="NCBI Taxonomy" id="63057"/>
    <lineage>
        <taxon>Eukaryota</taxon>
        <taxon>Viridiplantae</taxon>
        <taxon>Streptophyta</taxon>
        <taxon>Embryophyta</taxon>
        <taxon>Tracheophyta</taxon>
        <taxon>Spermatophyta</taxon>
        <taxon>Magnoliopsida</taxon>
        <taxon>eudicotyledons</taxon>
        <taxon>Gunneridae</taxon>
        <taxon>Pentapetalae</taxon>
        <taxon>rosids</taxon>
        <taxon>fabids</taxon>
        <taxon>Rosales</taxon>
        <taxon>Cannabaceae</taxon>
        <taxon>Trema</taxon>
    </lineage>
</organism>
<evidence type="ECO:0000313" key="1">
    <source>
        <dbReference type="EMBL" id="PON65007.1"/>
    </source>
</evidence>